<dbReference type="Pfam" id="PF08022">
    <property type="entry name" value="FAD_binding_8"/>
    <property type="match status" value="1"/>
</dbReference>
<dbReference type="RefSeq" id="XP_007375017.1">
    <property type="nucleotide sequence ID" value="XM_007374955.1"/>
</dbReference>
<dbReference type="GeneID" id="18869929"/>
<feature type="transmembrane region" description="Helical" evidence="15">
    <location>
        <begin position="104"/>
        <end position="128"/>
    </location>
</feature>
<evidence type="ECO:0000259" key="18">
    <source>
        <dbReference type="Pfam" id="PF08030"/>
    </source>
</evidence>
<evidence type="ECO:0000256" key="3">
    <source>
        <dbReference type="ARBA" id="ARBA00022630"/>
    </source>
</evidence>
<evidence type="ECO:0000256" key="7">
    <source>
        <dbReference type="ARBA" id="ARBA00022982"/>
    </source>
</evidence>
<evidence type="ECO:0000256" key="14">
    <source>
        <dbReference type="ARBA" id="ARBA00039704"/>
    </source>
</evidence>
<comment type="function">
    <text evidence="12">Probable cell surface metalloreductase. May be involved in iron or copper homeostasis.</text>
</comment>
<evidence type="ECO:0000256" key="5">
    <source>
        <dbReference type="ARBA" id="ARBA00022827"/>
    </source>
</evidence>
<dbReference type="Pfam" id="PF01794">
    <property type="entry name" value="Ferric_reduct"/>
    <property type="match status" value="1"/>
</dbReference>
<dbReference type="OMA" id="GRMAYCL"/>
<feature type="transmembrane region" description="Helical" evidence="15">
    <location>
        <begin position="25"/>
        <end position="43"/>
    </location>
</feature>
<evidence type="ECO:0000256" key="4">
    <source>
        <dbReference type="ARBA" id="ARBA00022692"/>
    </source>
</evidence>
<keyword evidence="2" id="KW-0813">Transport</keyword>
<dbReference type="SFLD" id="SFLDG01168">
    <property type="entry name" value="Ferric_reductase_subgroup_(FRE"/>
    <property type="match status" value="1"/>
</dbReference>
<dbReference type="PANTHER" id="PTHR11972">
    <property type="entry name" value="NADPH OXIDASE"/>
    <property type="match status" value="1"/>
</dbReference>
<feature type="domain" description="FAD-binding 8" evidence="17">
    <location>
        <begin position="251"/>
        <end position="325"/>
    </location>
</feature>
<keyword evidence="7" id="KW-0249">Electron transport</keyword>
<gene>
    <name evidence="19" type="ORF">SPAPADRAFT_135892</name>
</gene>
<keyword evidence="4 15" id="KW-0812">Transmembrane</keyword>
<dbReference type="AlphaFoldDB" id="G3AMQ8"/>
<dbReference type="InterPro" id="IPR013121">
    <property type="entry name" value="Fe_red_NAD-bd_6"/>
</dbReference>
<keyword evidence="11 15" id="KW-0472">Membrane</keyword>
<feature type="transmembrane region" description="Helical" evidence="15">
    <location>
        <begin position="173"/>
        <end position="196"/>
    </location>
</feature>
<feature type="transmembrane region" description="Helical" evidence="15">
    <location>
        <begin position="140"/>
        <end position="161"/>
    </location>
</feature>
<feature type="transmembrane region" description="Helical" evidence="15">
    <location>
        <begin position="203"/>
        <end position="221"/>
    </location>
</feature>
<dbReference type="InParanoid" id="G3AMQ8"/>
<dbReference type="PANTHER" id="PTHR11972:SF198">
    <property type="entry name" value="METALLOREDUCTASE AIM14-RELATED"/>
    <property type="match status" value="1"/>
</dbReference>
<evidence type="ECO:0000313" key="20">
    <source>
        <dbReference type="Proteomes" id="UP000000709"/>
    </source>
</evidence>
<evidence type="ECO:0000259" key="16">
    <source>
        <dbReference type="Pfam" id="PF01794"/>
    </source>
</evidence>
<feature type="transmembrane region" description="Helical" evidence="15">
    <location>
        <begin position="227"/>
        <end position="246"/>
    </location>
</feature>
<evidence type="ECO:0000256" key="8">
    <source>
        <dbReference type="ARBA" id="ARBA00022989"/>
    </source>
</evidence>
<dbReference type="Gene3D" id="3.40.50.80">
    <property type="entry name" value="Nucleotide-binding domain of ferredoxin-NADP reductase (FNR) module"/>
    <property type="match status" value="1"/>
</dbReference>
<evidence type="ECO:0000256" key="10">
    <source>
        <dbReference type="ARBA" id="ARBA00023065"/>
    </source>
</evidence>
<reference evidence="19 20" key="1">
    <citation type="journal article" date="2011" name="Proc. Natl. Acad. Sci. U.S.A.">
        <title>Comparative genomics of xylose-fermenting fungi for enhanced biofuel production.</title>
        <authorList>
            <person name="Wohlbach D.J."/>
            <person name="Kuo A."/>
            <person name="Sato T.K."/>
            <person name="Potts K.M."/>
            <person name="Salamov A.A."/>
            <person name="LaButti K.M."/>
            <person name="Sun H."/>
            <person name="Clum A."/>
            <person name="Pangilinan J.L."/>
            <person name="Lindquist E.A."/>
            <person name="Lucas S."/>
            <person name="Lapidus A."/>
            <person name="Jin M."/>
            <person name="Gunawan C."/>
            <person name="Balan V."/>
            <person name="Dale B.E."/>
            <person name="Jeffries T.W."/>
            <person name="Zinkel R."/>
            <person name="Barry K.W."/>
            <person name="Grigoriev I.V."/>
            <person name="Gasch A.P."/>
        </authorList>
    </citation>
    <scope>NUCLEOTIDE SEQUENCE [LARGE SCALE GENOMIC DNA]</scope>
    <source>
        <strain evidence="20">NRRL Y-27907 / 11-Y1</strain>
    </source>
</reference>
<dbReference type="EMBL" id="GL996501">
    <property type="protein sequence ID" value="EGW33502.1"/>
    <property type="molecule type" value="Genomic_DNA"/>
</dbReference>
<dbReference type="CDD" id="cd06186">
    <property type="entry name" value="NOX_Duox_like_FAD_NADP"/>
    <property type="match status" value="1"/>
</dbReference>
<dbReference type="GO" id="GO:0000293">
    <property type="term" value="F:ferric-chelate reductase activity"/>
    <property type="evidence" value="ECO:0007669"/>
    <property type="project" value="TreeGrafter"/>
</dbReference>
<keyword evidence="20" id="KW-1185">Reference proteome</keyword>
<evidence type="ECO:0000256" key="15">
    <source>
        <dbReference type="SAM" id="Phobius"/>
    </source>
</evidence>
<keyword evidence="10" id="KW-0406">Ion transport</keyword>
<dbReference type="HOGENOM" id="CLU_036508_0_0_1"/>
<evidence type="ECO:0000256" key="9">
    <source>
        <dbReference type="ARBA" id="ARBA00023002"/>
    </source>
</evidence>
<dbReference type="SUPFAM" id="SSF52343">
    <property type="entry name" value="Ferredoxin reductase-like, C-terminal NADP-linked domain"/>
    <property type="match status" value="1"/>
</dbReference>
<keyword evidence="3" id="KW-0285">Flavoprotein</keyword>
<keyword evidence="5" id="KW-0274">FAD</keyword>
<protein>
    <recommendedName>
        <fullName evidence="14">Probable metalloreductase AIM14</fullName>
    </recommendedName>
</protein>
<comment type="subcellular location">
    <subcellularLocation>
        <location evidence="1">Membrane</location>
        <topology evidence="1">Multi-pass membrane protein</topology>
    </subcellularLocation>
</comment>
<keyword evidence="8 15" id="KW-1133">Transmembrane helix</keyword>
<dbReference type="eggNOG" id="KOG0039">
    <property type="taxonomic scope" value="Eukaryota"/>
</dbReference>
<dbReference type="KEGG" id="spaa:SPAPADRAFT_135892"/>
<evidence type="ECO:0000313" key="19">
    <source>
        <dbReference type="EMBL" id="EGW33502.1"/>
    </source>
</evidence>
<dbReference type="InterPro" id="IPR013112">
    <property type="entry name" value="FAD-bd_8"/>
</dbReference>
<evidence type="ECO:0000256" key="13">
    <source>
        <dbReference type="ARBA" id="ARBA00038065"/>
    </source>
</evidence>
<dbReference type="InterPro" id="IPR039261">
    <property type="entry name" value="FNR_nucleotide-bd"/>
</dbReference>
<dbReference type="InterPro" id="IPR050369">
    <property type="entry name" value="RBOH/FRE"/>
</dbReference>
<dbReference type="Pfam" id="PF08030">
    <property type="entry name" value="NAD_binding_6"/>
    <property type="match status" value="1"/>
</dbReference>
<dbReference type="Proteomes" id="UP000000709">
    <property type="component" value="Unassembled WGS sequence"/>
</dbReference>
<proteinExistence type="inferred from homology"/>
<dbReference type="OrthoDB" id="17725at2759"/>
<keyword evidence="6" id="KW-0521">NADP</keyword>
<dbReference type="GO" id="GO:0033215">
    <property type="term" value="P:reductive iron assimilation"/>
    <property type="evidence" value="ECO:0007669"/>
    <property type="project" value="TreeGrafter"/>
</dbReference>
<feature type="domain" description="Ferric oxidoreductase" evidence="16">
    <location>
        <begin position="103"/>
        <end position="219"/>
    </location>
</feature>
<dbReference type="GO" id="GO:0005886">
    <property type="term" value="C:plasma membrane"/>
    <property type="evidence" value="ECO:0007669"/>
    <property type="project" value="TreeGrafter"/>
</dbReference>
<feature type="transmembrane region" description="Helical" evidence="15">
    <location>
        <begin position="64"/>
        <end position="84"/>
    </location>
</feature>
<evidence type="ECO:0000256" key="6">
    <source>
        <dbReference type="ARBA" id="ARBA00022857"/>
    </source>
</evidence>
<sequence>MSLLESNDIDLHPRHGDHHFVNVKYGYVILAFSLVHIICRLGSKNVYLRQWSSTGSHSRLLRMYSSIPTWVVIALWVLCIFFVGGHHIEDLSEEYVVVAKRYGRIAYCLIPLNIFLILRPTNIYFWKIGYYLENLNLHKWLSRLIALCATVHAVTYTVKWLKEGATAEKSFKILNLLGVITFYLFVVLVVISVRILRRRFYNFFYIFHNITAWSMVLLIALHARPGVSIIALLNLALLMYQLYLRYISVYKVDNIKVIDSPGSTLQLININVPGKFPSWLPASHIRLNYSRRNISSWVLPTHPFTIATITEDNTPNISLIVKKNNFQFNTNQDYLLTGPYPSLPPPFFNSAKSVNIICGGSGISFGLPVFNYVKTCNTFIPIKMIWCVRNQSDTFITKHLDMTGVQVYITSILDSAPGESSGSSKTTPDSSTASLQQLPVFVIEDEEQTHGLLDDDIELQTLNPGKEGSERLPEKSANTFNLGRPKLDEVFAIDDPTTVEDKKNCWVIACGPDELIKDAKTWAKDREYEFFFEKYEM</sequence>
<evidence type="ECO:0000256" key="2">
    <source>
        <dbReference type="ARBA" id="ARBA00022448"/>
    </source>
</evidence>
<dbReference type="FunCoup" id="G3AMQ8">
    <property type="interactions" value="20"/>
</dbReference>
<organism evidence="20">
    <name type="scientific">Spathaspora passalidarum (strain NRRL Y-27907 / 11-Y1)</name>
    <dbReference type="NCBI Taxonomy" id="619300"/>
    <lineage>
        <taxon>Eukaryota</taxon>
        <taxon>Fungi</taxon>
        <taxon>Dikarya</taxon>
        <taxon>Ascomycota</taxon>
        <taxon>Saccharomycotina</taxon>
        <taxon>Pichiomycetes</taxon>
        <taxon>Debaryomycetaceae</taxon>
        <taxon>Spathaspora</taxon>
    </lineage>
</organism>
<dbReference type="InterPro" id="IPR013130">
    <property type="entry name" value="Fe3_Rdtase_TM_dom"/>
</dbReference>
<dbReference type="SFLD" id="SFLDS00052">
    <property type="entry name" value="Ferric_Reductase_Domain"/>
    <property type="match status" value="1"/>
</dbReference>
<name>G3AMQ8_SPAPN</name>
<evidence type="ECO:0000259" key="17">
    <source>
        <dbReference type="Pfam" id="PF08022"/>
    </source>
</evidence>
<dbReference type="SFLD" id="SFLDF00463">
    <property type="entry name" value="AIM14"/>
    <property type="match status" value="1"/>
</dbReference>
<accession>G3AMQ8</accession>
<evidence type="ECO:0000256" key="1">
    <source>
        <dbReference type="ARBA" id="ARBA00004141"/>
    </source>
</evidence>
<keyword evidence="9" id="KW-0560">Oxidoreductase</keyword>
<feature type="domain" description="Ferric reductase NAD binding" evidence="18">
    <location>
        <begin position="353"/>
        <end position="521"/>
    </location>
</feature>
<evidence type="ECO:0000256" key="11">
    <source>
        <dbReference type="ARBA" id="ARBA00023136"/>
    </source>
</evidence>
<evidence type="ECO:0000256" key="12">
    <source>
        <dbReference type="ARBA" id="ARBA00037386"/>
    </source>
</evidence>
<comment type="similarity">
    <text evidence="13">Belongs to the ferric reductase (FRE) family. AIM14 subfamily.</text>
</comment>